<accession>A0ABM5V0B5</accession>
<evidence type="ECO:0000313" key="1">
    <source>
        <dbReference type="EMBL" id="AKZ62898.1"/>
    </source>
</evidence>
<proteinExistence type="predicted"/>
<gene>
    <name evidence="1" type="ORF">F506_09605</name>
</gene>
<keyword evidence="2" id="KW-1185">Reference proteome</keyword>
<reference evidence="2" key="1">
    <citation type="journal article" date="2015" name="Genome Announc.">
        <title>Complete Genome Sequence of Herbaspirillum hiltneri N3 (DSM 17495), Isolated from Surface-Sterilized Wheat Roots.</title>
        <authorList>
            <person name="Guizelini D."/>
            <person name="Saizaki P.M."/>
            <person name="Coimbra N.A."/>
            <person name="Weiss V.A."/>
            <person name="Faoro H."/>
            <person name="Sfeir M.Z."/>
            <person name="Baura V.A."/>
            <person name="Monteiro R.A."/>
            <person name="Chubatsu L.S."/>
            <person name="Souza E.M."/>
            <person name="Cruz L.M."/>
            <person name="Pedrosa F.O."/>
            <person name="Raittz R.T."/>
            <person name="Marchaukoski J.N."/>
            <person name="Steffens M.B."/>
        </authorList>
    </citation>
    <scope>NUCLEOTIDE SEQUENCE [LARGE SCALE GENOMIC DNA]</scope>
    <source>
        <strain evidence="2">N3</strain>
    </source>
</reference>
<dbReference type="Proteomes" id="UP000063429">
    <property type="component" value="Chromosome"/>
</dbReference>
<evidence type="ECO:0000313" key="2">
    <source>
        <dbReference type="Proteomes" id="UP000063429"/>
    </source>
</evidence>
<dbReference type="RefSeq" id="WP_053196948.1">
    <property type="nucleotide sequence ID" value="NZ_CP011409.1"/>
</dbReference>
<protein>
    <recommendedName>
        <fullName evidence="3">PilM protein</fullName>
    </recommendedName>
</protein>
<evidence type="ECO:0008006" key="3">
    <source>
        <dbReference type="Google" id="ProtNLM"/>
    </source>
</evidence>
<organism evidence="1 2">
    <name type="scientific">Herbaspirillum hiltneri N3</name>
    <dbReference type="NCBI Taxonomy" id="1262470"/>
    <lineage>
        <taxon>Bacteria</taxon>
        <taxon>Pseudomonadati</taxon>
        <taxon>Pseudomonadota</taxon>
        <taxon>Betaproteobacteria</taxon>
        <taxon>Burkholderiales</taxon>
        <taxon>Oxalobacteraceae</taxon>
        <taxon>Herbaspirillum</taxon>
    </lineage>
</organism>
<sequence length="165" mass="17655">MWNIAVLAVMLAVAGAYATRSLQTGDRLQHQAVISLAREMAMYREAVIRYFEIYDIHDASVSYATLAASGALPGWTRMAQGTSSAIWNNYRDAAGIIYIYASSLPAQNIVGELVGVSHQSILVGTYQATASTLQSPLFGDTNIPLSALTGKSVPDGAPVWIAMTK</sequence>
<dbReference type="EMBL" id="CP011409">
    <property type="protein sequence ID" value="AKZ62898.1"/>
    <property type="molecule type" value="Genomic_DNA"/>
</dbReference>
<name>A0ABM5V0B5_9BURK</name>